<evidence type="ECO:0000313" key="5">
    <source>
        <dbReference type="Proteomes" id="UP000246964"/>
    </source>
</evidence>
<evidence type="ECO:0000313" key="4">
    <source>
        <dbReference type="EMBL" id="PWW16009.1"/>
    </source>
</evidence>
<dbReference type="PROSITE" id="PS50206">
    <property type="entry name" value="RHODANESE_3"/>
    <property type="match status" value="2"/>
</dbReference>
<sequence length="281" mass="30594">MIASTTAWVDCDWLAGRLGDPQLHVLDASMTKVVGKEPIIYPQLQVIPGARDLALETELTDTDSALPNAMPTPEQVSARLQALGIEAGDTIILYDNQGVYSSPRAWFILKAMGIHRVAILNGGLPQWLAAGYQYLTGYAPLPKRRGKVMAQLQPELLVTAEQIKQRQGSAEWVLLDARSAARFAGMAAEPRAGSHGGHIPGAINLPFANLLNGYAYKTVAQLDEYFGEFADKHLMFTCGSGITACILLLAAWQYSAQAGLNRLLQLYDGSWAEWSQLPNLE</sequence>
<dbReference type="InterPro" id="IPR045078">
    <property type="entry name" value="TST/MPST-like"/>
</dbReference>
<dbReference type="PANTHER" id="PTHR11364">
    <property type="entry name" value="THIOSULFATE SULFERTANSFERASE"/>
    <property type="match status" value="1"/>
</dbReference>
<reference evidence="4 5" key="1">
    <citation type="submission" date="2018-05" db="EMBL/GenBank/DDBJ databases">
        <title>Freshwater and sediment microbial communities from various areas in North America, analyzing microbe dynamics in response to fracking.</title>
        <authorList>
            <person name="Lamendella R."/>
        </authorList>
    </citation>
    <scope>NUCLEOTIDE SEQUENCE [LARGE SCALE GENOMIC DNA]</scope>
    <source>
        <strain evidence="4 5">125B1</strain>
    </source>
</reference>
<evidence type="ECO:0000259" key="3">
    <source>
        <dbReference type="PROSITE" id="PS50206"/>
    </source>
</evidence>
<dbReference type="Gene3D" id="3.40.250.10">
    <property type="entry name" value="Rhodanese-like domain"/>
    <property type="match status" value="2"/>
</dbReference>
<dbReference type="EMBL" id="QGTT01000001">
    <property type="protein sequence ID" value="PWW16009.1"/>
    <property type="molecule type" value="Genomic_DNA"/>
</dbReference>
<evidence type="ECO:0000256" key="2">
    <source>
        <dbReference type="ARBA" id="ARBA00022737"/>
    </source>
</evidence>
<dbReference type="RefSeq" id="WP_110074755.1">
    <property type="nucleotide sequence ID" value="NZ_QGTT01000001.1"/>
</dbReference>
<dbReference type="InterPro" id="IPR036873">
    <property type="entry name" value="Rhodanese-like_dom_sf"/>
</dbReference>
<feature type="domain" description="Rhodanese" evidence="3">
    <location>
        <begin position="168"/>
        <end position="278"/>
    </location>
</feature>
<protein>
    <submittedName>
        <fullName evidence="4">Thiosulfate/3-mercaptopyruvate sulfurtransferase</fullName>
    </submittedName>
</protein>
<evidence type="ECO:0000256" key="1">
    <source>
        <dbReference type="ARBA" id="ARBA00022679"/>
    </source>
</evidence>
<accession>A0A317QCB3</accession>
<dbReference type="SUPFAM" id="SSF52821">
    <property type="entry name" value="Rhodanese/Cell cycle control phosphatase"/>
    <property type="match status" value="2"/>
</dbReference>
<dbReference type="CDD" id="cd01448">
    <property type="entry name" value="TST_Repeat_1"/>
    <property type="match status" value="1"/>
</dbReference>
<dbReference type="Proteomes" id="UP000246964">
    <property type="component" value="Unassembled WGS sequence"/>
</dbReference>
<dbReference type="GO" id="GO:0004792">
    <property type="term" value="F:thiosulfate-cyanide sulfurtransferase activity"/>
    <property type="evidence" value="ECO:0007669"/>
    <property type="project" value="TreeGrafter"/>
</dbReference>
<dbReference type="InterPro" id="IPR001763">
    <property type="entry name" value="Rhodanese-like_dom"/>
</dbReference>
<name>A0A317QCB3_9GAMM</name>
<organism evidence="4 5">
    <name type="scientific">Pseudidiomarina maritima</name>
    <dbReference type="NCBI Taxonomy" id="519453"/>
    <lineage>
        <taxon>Bacteria</taxon>
        <taxon>Pseudomonadati</taxon>
        <taxon>Pseudomonadota</taxon>
        <taxon>Gammaproteobacteria</taxon>
        <taxon>Alteromonadales</taxon>
        <taxon>Idiomarinaceae</taxon>
        <taxon>Pseudidiomarina</taxon>
    </lineage>
</organism>
<keyword evidence="4" id="KW-0670">Pyruvate</keyword>
<comment type="caution">
    <text evidence="4">The sequence shown here is derived from an EMBL/GenBank/DDBJ whole genome shotgun (WGS) entry which is preliminary data.</text>
</comment>
<keyword evidence="2" id="KW-0677">Repeat</keyword>
<dbReference type="PANTHER" id="PTHR11364:SF27">
    <property type="entry name" value="SULFURTRANSFERASE"/>
    <property type="match status" value="1"/>
</dbReference>
<dbReference type="CDD" id="cd01449">
    <property type="entry name" value="TST_Repeat_2"/>
    <property type="match status" value="1"/>
</dbReference>
<keyword evidence="1 4" id="KW-0808">Transferase</keyword>
<keyword evidence="5" id="KW-1185">Reference proteome</keyword>
<proteinExistence type="predicted"/>
<gene>
    <name evidence="4" type="ORF">DET45_101101</name>
</gene>
<dbReference type="OrthoDB" id="9781034at2"/>
<dbReference type="AlphaFoldDB" id="A0A317QCB3"/>
<dbReference type="Pfam" id="PF00581">
    <property type="entry name" value="Rhodanese"/>
    <property type="match status" value="2"/>
</dbReference>
<feature type="domain" description="Rhodanese" evidence="3">
    <location>
        <begin position="47"/>
        <end position="136"/>
    </location>
</feature>
<dbReference type="SMART" id="SM00450">
    <property type="entry name" value="RHOD"/>
    <property type="match status" value="2"/>
</dbReference>